<keyword evidence="3" id="KW-1185">Reference proteome</keyword>
<gene>
    <name evidence="2" type="ORF">FA048_14190</name>
</gene>
<dbReference type="Proteomes" id="UP000309488">
    <property type="component" value="Unassembled WGS sequence"/>
</dbReference>
<evidence type="ECO:0000313" key="2">
    <source>
        <dbReference type="EMBL" id="TKC08302.1"/>
    </source>
</evidence>
<reference evidence="2 3" key="1">
    <citation type="submission" date="2019-04" db="EMBL/GenBank/DDBJ databases">
        <title>Pedobacter sp. RP-3-22 sp. nov., isolated from Arctic soil.</title>
        <authorList>
            <person name="Dahal R.H."/>
            <person name="Kim D.-U."/>
        </authorList>
    </citation>
    <scope>NUCLEOTIDE SEQUENCE [LARGE SCALE GENOMIC DNA]</scope>
    <source>
        <strain evidence="2 3">RP-3-22</strain>
    </source>
</reference>
<sequence>MSFLKNIFGSKEETINNYDDFWNWFQKNEKTFYKAVSQNNAIEKNFFEKLSPRLNELREGYYFLTGMMNDNTAELVLTADGIVKNIVFVEELVNAAPVIDGWKFTALKPALNIEDVTIRMADYEFTKSNISFYYNEDPNYPDEIDVVIINNDLNEANKDTIINGTFIFLDNLLGELNFATTIDNIVVLGKENAQKELIPIEKLKDFLIWREKEFIEKYDGLWHSTETDNHSILEGTLQNGKPLLAVINMDLLSWENKASHPWILDIIVKFVPDKNGFPNDKTMAQLNDFEDILLGELKDSEGYLNIGRETADGTRDFYFACKDFRKVSKVVEKIIADYEDKFNISFDIYKDKYWQSFNRFIN</sequence>
<dbReference type="Pfam" id="PF05117">
    <property type="entry name" value="DUF695"/>
    <property type="match status" value="1"/>
</dbReference>
<comment type="caution">
    <text evidence="2">The sequence shown here is derived from an EMBL/GenBank/DDBJ whole genome shotgun (WGS) entry which is preliminary data.</text>
</comment>
<dbReference type="OrthoDB" id="9151249at2"/>
<feature type="domain" description="DUF695" evidence="1">
    <location>
        <begin position="239"/>
        <end position="360"/>
    </location>
</feature>
<evidence type="ECO:0000259" key="1">
    <source>
        <dbReference type="Pfam" id="PF05117"/>
    </source>
</evidence>
<name>A0A4U1CRC0_9SPHI</name>
<evidence type="ECO:0000313" key="3">
    <source>
        <dbReference type="Proteomes" id="UP000309488"/>
    </source>
</evidence>
<organism evidence="2 3">
    <name type="scientific">Pedobacter polaris</name>
    <dbReference type="NCBI Taxonomy" id="2571273"/>
    <lineage>
        <taxon>Bacteria</taxon>
        <taxon>Pseudomonadati</taxon>
        <taxon>Bacteroidota</taxon>
        <taxon>Sphingobacteriia</taxon>
        <taxon>Sphingobacteriales</taxon>
        <taxon>Sphingobacteriaceae</taxon>
        <taxon>Pedobacter</taxon>
    </lineage>
</organism>
<proteinExistence type="predicted"/>
<dbReference type="EMBL" id="SWBR01000003">
    <property type="protein sequence ID" value="TKC08302.1"/>
    <property type="molecule type" value="Genomic_DNA"/>
</dbReference>
<protein>
    <submittedName>
        <fullName evidence="2">DUF695 domain-containing protein</fullName>
    </submittedName>
</protein>
<dbReference type="InterPro" id="IPR016097">
    <property type="entry name" value="DUF695"/>
</dbReference>
<dbReference type="AlphaFoldDB" id="A0A4U1CRC0"/>
<dbReference type="RefSeq" id="WP_136842218.1">
    <property type="nucleotide sequence ID" value="NZ_SWBR01000003.1"/>
</dbReference>
<accession>A0A4U1CRC0</accession>